<reference evidence="1" key="1">
    <citation type="submission" date="2023-08" db="EMBL/GenBank/DDBJ databases">
        <authorList>
            <person name="Alioto T."/>
            <person name="Alioto T."/>
            <person name="Gomez Garrido J."/>
        </authorList>
    </citation>
    <scope>NUCLEOTIDE SEQUENCE</scope>
</reference>
<dbReference type="AlphaFoldDB" id="A0AAV1FLH5"/>
<proteinExistence type="predicted"/>
<dbReference type="Proteomes" id="UP001178508">
    <property type="component" value="Chromosome 8"/>
</dbReference>
<evidence type="ECO:0000313" key="1">
    <source>
        <dbReference type="EMBL" id="CAJ1061531.1"/>
    </source>
</evidence>
<evidence type="ECO:0000313" key="2">
    <source>
        <dbReference type="Proteomes" id="UP001178508"/>
    </source>
</evidence>
<gene>
    <name evidence="1" type="ORF">XNOV1_A034049</name>
</gene>
<accession>A0AAV1FLH5</accession>
<protein>
    <submittedName>
        <fullName evidence="1">Uncharacterized protein</fullName>
    </submittedName>
</protein>
<name>A0AAV1FLH5_XYRNO</name>
<organism evidence="1 2">
    <name type="scientific">Xyrichtys novacula</name>
    <name type="common">Pearly razorfish</name>
    <name type="synonym">Hemipteronotus novacula</name>
    <dbReference type="NCBI Taxonomy" id="13765"/>
    <lineage>
        <taxon>Eukaryota</taxon>
        <taxon>Metazoa</taxon>
        <taxon>Chordata</taxon>
        <taxon>Craniata</taxon>
        <taxon>Vertebrata</taxon>
        <taxon>Euteleostomi</taxon>
        <taxon>Actinopterygii</taxon>
        <taxon>Neopterygii</taxon>
        <taxon>Teleostei</taxon>
        <taxon>Neoteleostei</taxon>
        <taxon>Acanthomorphata</taxon>
        <taxon>Eupercaria</taxon>
        <taxon>Labriformes</taxon>
        <taxon>Labridae</taxon>
        <taxon>Xyrichtys</taxon>
    </lineage>
</organism>
<sequence>MDNTEAQYLQHAHIMKAGEFSEAPFTEQIPAELAERTVAKHLCAGTERGTGLQQIGNVHGKTCRRTYTEQMKLLHTHYRAHVQMQL</sequence>
<dbReference type="EMBL" id="OY660871">
    <property type="protein sequence ID" value="CAJ1061531.1"/>
    <property type="molecule type" value="Genomic_DNA"/>
</dbReference>
<keyword evidence="2" id="KW-1185">Reference proteome</keyword>